<accession>A0A066YKL3</accession>
<dbReference type="PATRIC" id="fig|1348663.4.peg.6180"/>
<dbReference type="EMBL" id="JNBY01000131">
    <property type="protein sequence ID" value="KDN81667.1"/>
    <property type="molecule type" value="Genomic_DNA"/>
</dbReference>
<feature type="domain" description="DUF397" evidence="1">
    <location>
        <begin position="13"/>
        <end position="67"/>
    </location>
</feature>
<evidence type="ECO:0000259" key="1">
    <source>
        <dbReference type="Pfam" id="PF04149"/>
    </source>
</evidence>
<comment type="caution">
    <text evidence="2">The sequence shown here is derived from an EMBL/GenBank/DDBJ whole genome shotgun (WGS) entry which is preliminary data.</text>
</comment>
<dbReference type="OrthoDB" id="4233552at2"/>
<evidence type="ECO:0000313" key="3">
    <source>
        <dbReference type="Proteomes" id="UP000027178"/>
    </source>
</evidence>
<sequence length="73" mass="7512">MTTHIAATELVGAGWKKSSYSGGGNNCVEHADLTGTAFDAIAIRDSKDPAGPALLVSREAFGRLVAFAASFDV</sequence>
<name>A0A066YKL3_9ACTN</name>
<dbReference type="InterPro" id="IPR007278">
    <property type="entry name" value="DUF397"/>
</dbReference>
<gene>
    <name evidence="2" type="ORF">KCH_63870</name>
</gene>
<organism evidence="2 3">
    <name type="scientific">Kitasatospora cheerisanensis KCTC 2395</name>
    <dbReference type="NCBI Taxonomy" id="1348663"/>
    <lineage>
        <taxon>Bacteria</taxon>
        <taxon>Bacillati</taxon>
        <taxon>Actinomycetota</taxon>
        <taxon>Actinomycetes</taxon>
        <taxon>Kitasatosporales</taxon>
        <taxon>Streptomycetaceae</taxon>
        <taxon>Kitasatospora</taxon>
    </lineage>
</organism>
<keyword evidence="3" id="KW-1185">Reference proteome</keyword>
<dbReference type="AlphaFoldDB" id="A0A066YKL3"/>
<protein>
    <recommendedName>
        <fullName evidence="1">DUF397 domain-containing protein</fullName>
    </recommendedName>
</protein>
<reference evidence="2 3" key="1">
    <citation type="submission" date="2014-05" db="EMBL/GenBank/DDBJ databases">
        <title>Draft Genome Sequence of Kitasatospora cheerisanensis KCTC 2395.</title>
        <authorList>
            <person name="Nam D.H."/>
        </authorList>
    </citation>
    <scope>NUCLEOTIDE SEQUENCE [LARGE SCALE GENOMIC DNA]</scope>
    <source>
        <strain evidence="2 3">KCTC 2395</strain>
    </source>
</reference>
<dbReference type="RefSeq" id="WP_035868125.1">
    <property type="nucleotide sequence ID" value="NZ_KK853997.1"/>
</dbReference>
<dbReference type="HOGENOM" id="CLU_131550_2_0_11"/>
<dbReference type="Pfam" id="PF04149">
    <property type="entry name" value="DUF397"/>
    <property type="match status" value="1"/>
</dbReference>
<evidence type="ECO:0000313" key="2">
    <source>
        <dbReference type="EMBL" id="KDN81667.1"/>
    </source>
</evidence>
<dbReference type="Proteomes" id="UP000027178">
    <property type="component" value="Unassembled WGS sequence"/>
</dbReference>
<proteinExistence type="predicted"/>